<accession>A0A0G3HB62</accession>
<dbReference type="PATRIC" id="fig|1072256.5.peg.534"/>
<feature type="compositionally biased region" description="Low complexity" evidence="1">
    <location>
        <begin position="37"/>
        <end position="83"/>
    </location>
</feature>
<dbReference type="RefSeq" id="WP_047259125.1">
    <property type="nucleotide sequence ID" value="NZ_CP011546.1"/>
</dbReference>
<dbReference type="Proteomes" id="UP000035548">
    <property type="component" value="Chromosome"/>
</dbReference>
<feature type="signal peptide" evidence="2">
    <location>
        <begin position="1"/>
        <end position="27"/>
    </location>
</feature>
<name>A0A0G3HB62_9CORY</name>
<proteinExistence type="predicted"/>
<protein>
    <recommendedName>
        <fullName evidence="5">Beta-N-acetylglucosaminidase</fullName>
    </recommendedName>
</protein>
<feature type="region of interest" description="Disordered" evidence="1">
    <location>
        <begin position="36"/>
        <end position="85"/>
    </location>
</feature>
<gene>
    <name evidence="3" type="ORF">CUTER_02695</name>
</gene>
<sequence>MIASSRRARRLGSAAVSMIALTSGLVACTPGDTDGLTTEASPTATSAATSTTTTSTSPTASSSAPASTTSPTGSTTTATAEPSLDPAELGEGVAAARQRFSTLAPDSLWAKMEVCNETTVEDVVDCQGRDIGQFQLSDSSAKAARTTKMLTELRTSTVVTDNGEFVVGWTVLGTDAMIYVVDNSTGQVLQQMLPSDIAEPSDRIRELGLA</sequence>
<evidence type="ECO:0000313" key="3">
    <source>
        <dbReference type="EMBL" id="AKK10554.1"/>
    </source>
</evidence>
<dbReference type="PROSITE" id="PS51257">
    <property type="entry name" value="PROKAR_LIPOPROTEIN"/>
    <property type="match status" value="1"/>
</dbReference>
<evidence type="ECO:0000256" key="2">
    <source>
        <dbReference type="SAM" id="SignalP"/>
    </source>
</evidence>
<evidence type="ECO:0000313" key="4">
    <source>
        <dbReference type="Proteomes" id="UP000035548"/>
    </source>
</evidence>
<dbReference type="AlphaFoldDB" id="A0A0G3HB62"/>
<dbReference type="KEGG" id="cut:CUTER_02695"/>
<dbReference type="EMBL" id="CP011546">
    <property type="protein sequence ID" value="AKK10554.1"/>
    <property type="molecule type" value="Genomic_DNA"/>
</dbReference>
<evidence type="ECO:0000256" key="1">
    <source>
        <dbReference type="SAM" id="MobiDB-lite"/>
    </source>
</evidence>
<keyword evidence="4" id="KW-1185">Reference proteome</keyword>
<keyword evidence="2" id="KW-0732">Signal</keyword>
<feature type="chain" id="PRO_5039518392" description="Beta-N-acetylglucosaminidase" evidence="2">
    <location>
        <begin position="28"/>
        <end position="210"/>
    </location>
</feature>
<reference evidence="4" key="2">
    <citation type="submission" date="2015-05" db="EMBL/GenBank/DDBJ databases">
        <title>Complete genome sequence of Corynebacterium uterequi DSM 45634, isolated from the uterus of a maiden mare.</title>
        <authorList>
            <person name="Ruckert C."/>
            <person name="Albersmeier A."/>
            <person name="Winkler A."/>
            <person name="Tauch A."/>
        </authorList>
    </citation>
    <scope>NUCLEOTIDE SEQUENCE [LARGE SCALE GENOMIC DNA]</scope>
    <source>
        <strain evidence="4">DSM 45634</strain>
    </source>
</reference>
<reference evidence="3 4" key="1">
    <citation type="journal article" date="2015" name="Genome Announc.">
        <title>Virulence Factor Genes Detected in the Complete Genome Sequence of Corynebacterium uterequi DSM 45634, Isolated from the Uterus of a Maiden Mare.</title>
        <authorList>
            <person name="Ruckert C."/>
            <person name="Kriete M."/>
            <person name="Jaenicke S."/>
            <person name="Winkler A."/>
            <person name="Tauch A."/>
        </authorList>
    </citation>
    <scope>NUCLEOTIDE SEQUENCE [LARGE SCALE GENOMIC DNA]</scope>
    <source>
        <strain evidence="3 4">DSM 45634</strain>
    </source>
</reference>
<organism evidence="3 4">
    <name type="scientific">Corynebacterium uterequi</name>
    <dbReference type="NCBI Taxonomy" id="1072256"/>
    <lineage>
        <taxon>Bacteria</taxon>
        <taxon>Bacillati</taxon>
        <taxon>Actinomycetota</taxon>
        <taxon>Actinomycetes</taxon>
        <taxon>Mycobacteriales</taxon>
        <taxon>Corynebacteriaceae</taxon>
        <taxon>Corynebacterium</taxon>
    </lineage>
</organism>
<evidence type="ECO:0008006" key="5">
    <source>
        <dbReference type="Google" id="ProtNLM"/>
    </source>
</evidence>
<dbReference type="OrthoDB" id="4426945at2"/>
<dbReference type="STRING" id="1072256.CUTER_02695"/>